<comment type="similarity">
    <text evidence="8">Belongs to the exbB/tolQ family.</text>
</comment>
<keyword evidence="9" id="KW-0175">Coiled coil</keyword>
<evidence type="ECO:0000256" key="7">
    <source>
        <dbReference type="ARBA" id="ARBA00023136"/>
    </source>
</evidence>
<evidence type="ECO:0000256" key="1">
    <source>
        <dbReference type="ARBA" id="ARBA00004651"/>
    </source>
</evidence>
<evidence type="ECO:0000256" key="9">
    <source>
        <dbReference type="SAM" id="Coils"/>
    </source>
</evidence>
<keyword evidence="4 10" id="KW-0812">Transmembrane</keyword>
<evidence type="ECO:0000313" key="13">
    <source>
        <dbReference type="Proteomes" id="UP000034954"/>
    </source>
</evidence>
<protein>
    <submittedName>
        <fullName evidence="12">Biopolymer transporter protein</fullName>
    </submittedName>
</protein>
<keyword evidence="13" id="KW-1185">Reference proteome</keyword>
<evidence type="ECO:0000256" key="10">
    <source>
        <dbReference type="SAM" id="Phobius"/>
    </source>
</evidence>
<dbReference type="EMBL" id="LAQJ01000086">
    <property type="protein sequence ID" value="KKO20646.1"/>
    <property type="molecule type" value="Genomic_DNA"/>
</dbReference>
<keyword evidence="6 10" id="KW-1133">Transmembrane helix</keyword>
<evidence type="ECO:0000256" key="6">
    <source>
        <dbReference type="ARBA" id="ARBA00022989"/>
    </source>
</evidence>
<keyword evidence="7 10" id="KW-0472">Membrane</keyword>
<reference evidence="12 13" key="1">
    <citation type="journal article" date="2013" name="BMC Microbiol.">
        <title>Identification of the type II cytochrome c maturation pathway in anammox bacteria by comparative genomics.</title>
        <authorList>
            <person name="Ferousi C."/>
            <person name="Speth D.R."/>
            <person name="Reimann J."/>
            <person name="Op den Camp H.J."/>
            <person name="Allen J.W."/>
            <person name="Keltjens J.T."/>
            <person name="Jetten M.S."/>
        </authorList>
    </citation>
    <scope>NUCLEOTIDE SEQUENCE [LARGE SCALE GENOMIC DNA]</scope>
    <source>
        <strain evidence="12">RU1</strain>
    </source>
</reference>
<comment type="subcellular location">
    <subcellularLocation>
        <location evidence="1">Cell membrane</location>
        <topology evidence="1">Multi-pass membrane protein</topology>
    </subcellularLocation>
    <subcellularLocation>
        <location evidence="8">Membrane</location>
        <topology evidence="8">Multi-pass membrane protein</topology>
    </subcellularLocation>
</comment>
<feature type="coiled-coil region" evidence="9">
    <location>
        <begin position="170"/>
        <end position="197"/>
    </location>
</feature>
<evidence type="ECO:0000313" key="12">
    <source>
        <dbReference type="EMBL" id="KKO20646.1"/>
    </source>
</evidence>
<dbReference type="InterPro" id="IPR050790">
    <property type="entry name" value="ExbB/TolQ_transport"/>
</dbReference>
<evidence type="ECO:0000256" key="8">
    <source>
        <dbReference type="RuleBase" id="RU004057"/>
    </source>
</evidence>
<proteinExistence type="inferred from homology"/>
<name>A0A0M2V0C1_9BACT</name>
<dbReference type="Proteomes" id="UP000034954">
    <property type="component" value="Unassembled WGS sequence"/>
</dbReference>
<evidence type="ECO:0000256" key="3">
    <source>
        <dbReference type="ARBA" id="ARBA00022475"/>
    </source>
</evidence>
<dbReference type="InterPro" id="IPR002898">
    <property type="entry name" value="MotA_ExbB_proton_chnl"/>
</dbReference>
<feature type="domain" description="MotA/TolQ/ExbB proton channel" evidence="11">
    <location>
        <begin position="81"/>
        <end position="185"/>
    </location>
</feature>
<evidence type="ECO:0000256" key="5">
    <source>
        <dbReference type="ARBA" id="ARBA00022927"/>
    </source>
</evidence>
<gene>
    <name evidence="12" type="ORF">BROFUL_00629</name>
</gene>
<evidence type="ECO:0000259" key="11">
    <source>
        <dbReference type="Pfam" id="PF01618"/>
    </source>
</evidence>
<evidence type="ECO:0000256" key="2">
    <source>
        <dbReference type="ARBA" id="ARBA00022448"/>
    </source>
</evidence>
<dbReference type="Pfam" id="PF01618">
    <property type="entry name" value="MotA_ExbB"/>
    <property type="match status" value="1"/>
</dbReference>
<keyword evidence="3" id="KW-1003">Cell membrane</keyword>
<feature type="transmembrane region" description="Helical" evidence="10">
    <location>
        <begin position="152"/>
        <end position="173"/>
    </location>
</feature>
<accession>A0A0M2V0C1</accession>
<dbReference type="PANTHER" id="PTHR30625">
    <property type="entry name" value="PROTEIN TOLQ"/>
    <property type="match status" value="1"/>
</dbReference>
<organism evidence="12 13">
    <name type="scientific">Candidatus Brocadia fulgida</name>
    <dbReference type="NCBI Taxonomy" id="380242"/>
    <lineage>
        <taxon>Bacteria</taxon>
        <taxon>Pseudomonadati</taxon>
        <taxon>Planctomycetota</taxon>
        <taxon>Candidatus Brocadiia</taxon>
        <taxon>Candidatus Brocadiales</taxon>
        <taxon>Candidatus Brocadiaceae</taxon>
        <taxon>Candidatus Brocadia</taxon>
    </lineage>
</organism>
<dbReference type="GO" id="GO:0005886">
    <property type="term" value="C:plasma membrane"/>
    <property type="evidence" value="ECO:0007669"/>
    <property type="project" value="UniProtKB-SubCell"/>
</dbReference>
<dbReference type="AlphaFoldDB" id="A0A0M2V0C1"/>
<keyword evidence="5 8" id="KW-0653">Protein transport</keyword>
<evidence type="ECO:0000256" key="4">
    <source>
        <dbReference type="ARBA" id="ARBA00022692"/>
    </source>
</evidence>
<comment type="caution">
    <text evidence="12">The sequence shown here is derived from an EMBL/GenBank/DDBJ whole genome shotgun (WGS) entry which is preliminary data.</text>
</comment>
<feature type="transmembrane region" description="Helical" evidence="10">
    <location>
        <begin position="107"/>
        <end position="132"/>
    </location>
</feature>
<sequence length="202" mass="22008">MVHLFLRGGPVMWPILVASLAALTVIIERIAFLIREKRSRYPETVGKIFSEVEKGKIEEAIQAGEGCGDFVAVTLVYGLRHRHKAFSNALLQAANKELKRFNRGLPVLDTIITLAPLLGLFGTVIGMIQAFGLLGGRELEAPAVITGGIAEALIATAYGLLTAIVALIPFNYLNARLEEARHEIEDATAHLELLLLKQDKNS</sequence>
<dbReference type="PANTHER" id="PTHR30625:SF15">
    <property type="entry name" value="BIOPOLYMER TRANSPORT PROTEIN EXBB"/>
    <property type="match status" value="1"/>
</dbReference>
<keyword evidence="2 8" id="KW-0813">Transport</keyword>
<dbReference type="GO" id="GO:0017038">
    <property type="term" value="P:protein import"/>
    <property type="evidence" value="ECO:0007669"/>
    <property type="project" value="TreeGrafter"/>
</dbReference>
<feature type="transmembrane region" description="Helical" evidence="10">
    <location>
        <begin position="12"/>
        <end position="32"/>
    </location>
</feature>